<dbReference type="AlphaFoldDB" id="A0A8H3TYG2"/>
<dbReference type="PANTHER" id="PTHR10072:SF41">
    <property type="entry name" value="IRON-SULFUR CLUSTER ASSEMBLY 1 HOMOLOG, MITOCHONDRIAL"/>
    <property type="match status" value="1"/>
</dbReference>
<evidence type="ECO:0000313" key="6">
    <source>
        <dbReference type="Proteomes" id="UP000620104"/>
    </source>
</evidence>
<dbReference type="FunFam" id="2.60.300.12:FF:000001">
    <property type="entry name" value="Iron-binding protein IscA"/>
    <property type="match status" value="1"/>
</dbReference>
<dbReference type="Gene3D" id="2.60.300.12">
    <property type="entry name" value="HesB-like domain"/>
    <property type="match status" value="1"/>
</dbReference>
<name>A0A8H3TYG2_9TREE</name>
<comment type="similarity">
    <text evidence="1">Belongs to the HesB/IscA family.</text>
</comment>
<dbReference type="GO" id="GO:0016226">
    <property type="term" value="P:iron-sulfur cluster assembly"/>
    <property type="evidence" value="ECO:0007669"/>
    <property type="project" value="InterPro"/>
</dbReference>
<dbReference type="InterPro" id="IPR017870">
    <property type="entry name" value="FeS_cluster_insertion_CS"/>
</dbReference>
<dbReference type="GO" id="GO:0005739">
    <property type="term" value="C:mitochondrion"/>
    <property type="evidence" value="ECO:0007669"/>
    <property type="project" value="TreeGrafter"/>
</dbReference>
<organism evidence="5 6">
    <name type="scientific">Naganishia liquefaciens</name>
    <dbReference type="NCBI Taxonomy" id="104408"/>
    <lineage>
        <taxon>Eukaryota</taxon>
        <taxon>Fungi</taxon>
        <taxon>Dikarya</taxon>
        <taxon>Basidiomycota</taxon>
        <taxon>Agaricomycotina</taxon>
        <taxon>Tremellomycetes</taxon>
        <taxon>Filobasidiales</taxon>
        <taxon>Filobasidiaceae</taxon>
        <taxon>Naganishia</taxon>
    </lineage>
</organism>
<evidence type="ECO:0000259" key="4">
    <source>
        <dbReference type="Pfam" id="PF01521"/>
    </source>
</evidence>
<dbReference type="PROSITE" id="PS01152">
    <property type="entry name" value="HESB"/>
    <property type="match status" value="1"/>
</dbReference>
<evidence type="ECO:0000313" key="5">
    <source>
        <dbReference type="EMBL" id="GHJ89160.1"/>
    </source>
</evidence>
<dbReference type="SUPFAM" id="SSF89360">
    <property type="entry name" value="HesB-like domain"/>
    <property type="match status" value="1"/>
</dbReference>
<dbReference type="Pfam" id="PF01521">
    <property type="entry name" value="Fe-S_biosyn"/>
    <property type="match status" value="1"/>
</dbReference>
<sequence length="247" mass="26612">MSFITPSSMRAVPSLLPVYMTAARSSSSLCAIRQLHTPPIYYAGHLSVEPITASPLRIAQRYPRMRQLSTQTTSQPSRTVADEVPVVLPSSNNNAKGKAKAVDGLSGDIIGHDVPASSASASTRAAPPRRRSIGLKAKKAAISLTPLAVERLKDLMTDPSDPKLIRISVKNKGCAGMSYHLEYVTPPGGKFDEVVEQDGVRVLIDSKALFSIIGSEMDWKEDRLSAKFVFNNPNVKDACGCGESFNI</sequence>
<accession>A0A8H3TYG2</accession>
<dbReference type="InterPro" id="IPR016092">
    <property type="entry name" value="ATAP"/>
</dbReference>
<dbReference type="InterPro" id="IPR035903">
    <property type="entry name" value="HesB-like_dom_sf"/>
</dbReference>
<gene>
    <name evidence="5" type="ORF">NliqN6_5562</name>
</gene>
<reference evidence="5" key="1">
    <citation type="submission" date="2020-07" db="EMBL/GenBank/DDBJ databases">
        <title>Draft Genome Sequence of a Deep-Sea Yeast, Naganishia (Cryptococcus) liquefaciens strain N6.</title>
        <authorList>
            <person name="Han Y.W."/>
            <person name="Kajitani R."/>
            <person name="Morimoto H."/>
            <person name="Parhat M."/>
            <person name="Tsubouchi H."/>
            <person name="Bakenova O."/>
            <person name="Ogata M."/>
            <person name="Argunhan B."/>
            <person name="Aoki R."/>
            <person name="Kajiwara S."/>
            <person name="Itoh T."/>
            <person name="Iwasaki H."/>
        </authorList>
    </citation>
    <scope>NUCLEOTIDE SEQUENCE</scope>
    <source>
        <strain evidence="5">N6</strain>
    </source>
</reference>
<dbReference type="InterPro" id="IPR050322">
    <property type="entry name" value="Fe-S_cluster_asmbl/transfer"/>
</dbReference>
<dbReference type="EMBL" id="BLZA01000040">
    <property type="protein sequence ID" value="GHJ89160.1"/>
    <property type="molecule type" value="Genomic_DNA"/>
</dbReference>
<dbReference type="Proteomes" id="UP000620104">
    <property type="component" value="Unassembled WGS sequence"/>
</dbReference>
<comment type="function">
    <text evidence="2">Involved in the assembly of mitochondrial and cytoplasmic iron-sulfur proteins. Probably involved in the binding of an intermediate of Fe/S cluster assembly.</text>
</comment>
<dbReference type="InterPro" id="IPR000361">
    <property type="entry name" value="ATAP_core_dom"/>
</dbReference>
<dbReference type="GO" id="GO:0051537">
    <property type="term" value="F:2 iron, 2 sulfur cluster binding"/>
    <property type="evidence" value="ECO:0007669"/>
    <property type="project" value="TreeGrafter"/>
</dbReference>
<feature type="domain" description="Core" evidence="4">
    <location>
        <begin position="142"/>
        <end position="243"/>
    </location>
</feature>
<dbReference type="OrthoDB" id="333486at2759"/>
<comment type="caution">
    <text evidence="5">The sequence shown here is derived from an EMBL/GenBank/DDBJ whole genome shotgun (WGS) entry which is preliminary data.</text>
</comment>
<protein>
    <recommendedName>
        <fullName evidence="3">Iron-sulfur assembly protein 1</fullName>
    </recommendedName>
</protein>
<evidence type="ECO:0000256" key="2">
    <source>
        <dbReference type="ARBA" id="ARBA00054873"/>
    </source>
</evidence>
<evidence type="ECO:0000256" key="3">
    <source>
        <dbReference type="ARBA" id="ARBA00071673"/>
    </source>
</evidence>
<dbReference type="PANTHER" id="PTHR10072">
    <property type="entry name" value="IRON-SULFUR CLUSTER ASSEMBLY PROTEIN"/>
    <property type="match status" value="1"/>
</dbReference>
<dbReference type="NCBIfam" id="TIGR00049">
    <property type="entry name" value="iron-sulfur cluster assembly accessory protein"/>
    <property type="match status" value="1"/>
</dbReference>
<evidence type="ECO:0000256" key="1">
    <source>
        <dbReference type="ARBA" id="ARBA00006718"/>
    </source>
</evidence>
<proteinExistence type="inferred from homology"/>
<keyword evidence="6" id="KW-1185">Reference proteome</keyword>